<comment type="caution">
    <text evidence="2">The sequence shown here is derived from an EMBL/GenBank/DDBJ whole genome shotgun (WGS) entry which is preliminary data.</text>
</comment>
<dbReference type="InterPro" id="IPR018958">
    <property type="entry name" value="Knr4/Smi1-like_dom"/>
</dbReference>
<dbReference type="Pfam" id="PF09346">
    <property type="entry name" value="SMI1_KNR4"/>
    <property type="match status" value="1"/>
</dbReference>
<evidence type="ECO:0000313" key="3">
    <source>
        <dbReference type="Proteomes" id="UP000630887"/>
    </source>
</evidence>
<accession>A0A8J3PAI1</accession>
<dbReference type="EMBL" id="BONI01000068">
    <property type="protein sequence ID" value="GIG09589.1"/>
    <property type="molecule type" value="Genomic_DNA"/>
</dbReference>
<organism evidence="2 3">
    <name type="scientific">Catellatospora coxensis</name>
    <dbReference type="NCBI Taxonomy" id="310354"/>
    <lineage>
        <taxon>Bacteria</taxon>
        <taxon>Bacillati</taxon>
        <taxon>Actinomycetota</taxon>
        <taxon>Actinomycetes</taxon>
        <taxon>Micromonosporales</taxon>
        <taxon>Micromonosporaceae</taxon>
        <taxon>Catellatospora</taxon>
    </lineage>
</organism>
<dbReference type="Proteomes" id="UP000630887">
    <property type="component" value="Unassembled WGS sequence"/>
</dbReference>
<name>A0A8J3PAI1_9ACTN</name>
<sequence length="184" mass="20489">MIVPSEVDFSRVLQLLRRVPLPPEGEVVQGADDAQVAAIAERYGQPLPSSYVEWLRVCNGSSAGPGGIFGARVQANRPDALDILDFHPEWIDFGWIPVAGDGCGNYYVLDFSRRYIDRDAVFFVDSMDGEGLTYVAASCLPIFLESLLERELGERSWPFSAAYVKDKDPDIMLIRDAILLPWYG</sequence>
<dbReference type="Gene3D" id="3.40.1580.10">
    <property type="entry name" value="SMI1/KNR4-like"/>
    <property type="match status" value="1"/>
</dbReference>
<dbReference type="SUPFAM" id="SSF160631">
    <property type="entry name" value="SMI1/KNR4-like"/>
    <property type="match status" value="1"/>
</dbReference>
<dbReference type="SMART" id="SM00860">
    <property type="entry name" value="SMI1_KNR4"/>
    <property type="match status" value="1"/>
</dbReference>
<evidence type="ECO:0000259" key="1">
    <source>
        <dbReference type="SMART" id="SM00860"/>
    </source>
</evidence>
<gene>
    <name evidence="2" type="ORF">Cco03nite_62890</name>
</gene>
<dbReference type="AlphaFoldDB" id="A0A8J3PAI1"/>
<proteinExistence type="predicted"/>
<evidence type="ECO:0000313" key="2">
    <source>
        <dbReference type="EMBL" id="GIG09589.1"/>
    </source>
</evidence>
<dbReference type="InterPro" id="IPR037883">
    <property type="entry name" value="Knr4/Smi1-like_sf"/>
</dbReference>
<protein>
    <recommendedName>
        <fullName evidence="1">Knr4/Smi1-like domain-containing protein</fullName>
    </recommendedName>
</protein>
<keyword evidence="3" id="KW-1185">Reference proteome</keyword>
<dbReference type="RefSeq" id="WP_203696781.1">
    <property type="nucleotide sequence ID" value="NZ_BAAALC010000084.1"/>
</dbReference>
<reference evidence="2 3" key="1">
    <citation type="submission" date="2021-01" db="EMBL/GenBank/DDBJ databases">
        <title>Whole genome shotgun sequence of Catellatospora coxensis NBRC 107359.</title>
        <authorList>
            <person name="Komaki H."/>
            <person name="Tamura T."/>
        </authorList>
    </citation>
    <scope>NUCLEOTIDE SEQUENCE [LARGE SCALE GENOMIC DNA]</scope>
    <source>
        <strain evidence="2 3">NBRC 107359</strain>
    </source>
</reference>
<feature type="domain" description="Knr4/Smi1-like" evidence="1">
    <location>
        <begin position="30"/>
        <end position="150"/>
    </location>
</feature>